<dbReference type="Pfam" id="PF01475">
    <property type="entry name" value="FUR"/>
    <property type="match status" value="1"/>
</dbReference>
<feature type="binding site" evidence="1">
    <location>
        <position position="133"/>
    </location>
    <ligand>
        <name>Zn(2+)</name>
        <dbReference type="ChEBI" id="CHEBI:29105"/>
    </ligand>
</feature>
<dbReference type="AlphaFoldDB" id="A0A7C9LE77"/>
<dbReference type="RefSeq" id="WP_155716173.1">
    <property type="nucleotide sequence ID" value="NZ_VVIQ01000007.1"/>
</dbReference>
<protein>
    <submittedName>
        <fullName evidence="2">Transcriptional repressor</fullName>
    </submittedName>
</protein>
<gene>
    <name evidence="2" type="ORF">F0475_07865</name>
</gene>
<reference evidence="2 3" key="1">
    <citation type="submission" date="2019-09" db="EMBL/GenBank/DDBJ databases">
        <title>Prevotella A2879 sp. nov., isolated from an abscess of a patient.</title>
        <authorList>
            <person name="Buhl M."/>
            <person name="Oberhettinger P."/>
        </authorList>
    </citation>
    <scope>NUCLEOTIDE SEQUENCE [LARGE SCALE GENOMIC DNA]</scope>
    <source>
        <strain evidence="2 3">A2879</strain>
    </source>
</reference>
<keyword evidence="1" id="KW-0862">Zinc</keyword>
<dbReference type="PANTHER" id="PTHR33202:SF22">
    <property type="entry name" value="HYDROGEN PEROXIDE SENSITIVE REPRESSOR"/>
    <property type="match status" value="1"/>
</dbReference>
<comment type="caution">
    <text evidence="2">The sequence shown here is derived from an EMBL/GenBank/DDBJ whole genome shotgun (WGS) entry which is preliminary data.</text>
</comment>
<evidence type="ECO:0000313" key="3">
    <source>
        <dbReference type="Proteomes" id="UP000482295"/>
    </source>
</evidence>
<evidence type="ECO:0000256" key="1">
    <source>
        <dbReference type="PIRSR" id="PIRSR602481-1"/>
    </source>
</evidence>
<organism evidence="2 3">
    <name type="scientific">Prevotella vespertina</name>
    <dbReference type="NCBI Taxonomy" id="2608404"/>
    <lineage>
        <taxon>Bacteria</taxon>
        <taxon>Pseudomonadati</taxon>
        <taxon>Bacteroidota</taxon>
        <taxon>Bacteroidia</taxon>
        <taxon>Bacteroidales</taxon>
        <taxon>Prevotellaceae</taxon>
        <taxon>Prevotella</taxon>
    </lineage>
</organism>
<sequence>MNEKQIEGLLEQHGIKLTANRILIAKIMSTLDYPISMKELETMLLTMDKSSIFRTLSLFKSHHLVHQMEDGNDIVRYELCHSHSEEEDEDIHVHFYCEHCHRTFCLNEIPVPQVNLPVGYRQTAVNYMIKGICPDCSHR</sequence>
<keyword evidence="3" id="KW-1185">Reference proteome</keyword>
<dbReference type="PANTHER" id="PTHR33202">
    <property type="entry name" value="ZINC UPTAKE REGULATION PROTEIN"/>
    <property type="match status" value="1"/>
</dbReference>
<name>A0A7C9LE77_9BACT</name>
<dbReference type="GO" id="GO:0008270">
    <property type="term" value="F:zinc ion binding"/>
    <property type="evidence" value="ECO:0007669"/>
    <property type="project" value="TreeGrafter"/>
</dbReference>
<dbReference type="GO" id="GO:1900376">
    <property type="term" value="P:regulation of secondary metabolite biosynthetic process"/>
    <property type="evidence" value="ECO:0007669"/>
    <property type="project" value="TreeGrafter"/>
</dbReference>
<dbReference type="InterPro" id="IPR036388">
    <property type="entry name" value="WH-like_DNA-bd_sf"/>
</dbReference>
<accession>A0A7C9LE77</accession>
<dbReference type="Proteomes" id="UP000482295">
    <property type="component" value="Unassembled WGS sequence"/>
</dbReference>
<comment type="cofactor">
    <cofactor evidence="1">
        <name>Zn(2+)</name>
        <dbReference type="ChEBI" id="CHEBI:29105"/>
    </cofactor>
    <text evidence="1">Binds 1 zinc ion per subunit.</text>
</comment>
<proteinExistence type="predicted"/>
<keyword evidence="1" id="KW-0479">Metal-binding</keyword>
<dbReference type="GO" id="GO:0045892">
    <property type="term" value="P:negative regulation of DNA-templated transcription"/>
    <property type="evidence" value="ECO:0007669"/>
    <property type="project" value="TreeGrafter"/>
</dbReference>
<dbReference type="Gene3D" id="1.10.10.10">
    <property type="entry name" value="Winged helix-like DNA-binding domain superfamily/Winged helix DNA-binding domain"/>
    <property type="match status" value="1"/>
</dbReference>
<evidence type="ECO:0000313" key="2">
    <source>
        <dbReference type="EMBL" id="MUL28216.1"/>
    </source>
</evidence>
<feature type="binding site" evidence="1">
    <location>
        <position position="136"/>
    </location>
    <ligand>
        <name>Zn(2+)</name>
        <dbReference type="ChEBI" id="CHEBI:29105"/>
    </ligand>
</feature>
<dbReference type="GO" id="GO:0000976">
    <property type="term" value="F:transcription cis-regulatory region binding"/>
    <property type="evidence" value="ECO:0007669"/>
    <property type="project" value="TreeGrafter"/>
</dbReference>
<dbReference type="SUPFAM" id="SSF46785">
    <property type="entry name" value="Winged helix' DNA-binding domain"/>
    <property type="match status" value="1"/>
</dbReference>
<feature type="binding site" evidence="1">
    <location>
        <position position="100"/>
    </location>
    <ligand>
        <name>Zn(2+)</name>
        <dbReference type="ChEBI" id="CHEBI:29105"/>
    </ligand>
</feature>
<dbReference type="EMBL" id="VVIQ01000007">
    <property type="protein sequence ID" value="MUL28216.1"/>
    <property type="molecule type" value="Genomic_DNA"/>
</dbReference>
<dbReference type="GO" id="GO:0003700">
    <property type="term" value="F:DNA-binding transcription factor activity"/>
    <property type="evidence" value="ECO:0007669"/>
    <property type="project" value="InterPro"/>
</dbReference>
<feature type="binding site" evidence="1">
    <location>
        <position position="97"/>
    </location>
    <ligand>
        <name>Zn(2+)</name>
        <dbReference type="ChEBI" id="CHEBI:29105"/>
    </ligand>
</feature>
<dbReference type="InterPro" id="IPR002481">
    <property type="entry name" value="FUR"/>
</dbReference>
<dbReference type="InterPro" id="IPR036390">
    <property type="entry name" value="WH_DNA-bd_sf"/>
</dbReference>